<feature type="region of interest" description="Disordered" evidence="13">
    <location>
        <begin position="689"/>
        <end position="724"/>
    </location>
</feature>
<dbReference type="GO" id="GO:0048038">
    <property type="term" value="F:quinone binding"/>
    <property type="evidence" value="ECO:0007669"/>
    <property type="project" value="UniProtKB-UniRule"/>
</dbReference>
<dbReference type="FunFam" id="3.30.70.20:FF:000016">
    <property type="entry name" value="NADH-quinone oxidoreductase"/>
    <property type="match status" value="1"/>
</dbReference>
<dbReference type="SUPFAM" id="SSF54292">
    <property type="entry name" value="2Fe-2S ferredoxin-like"/>
    <property type="match status" value="1"/>
</dbReference>
<feature type="domain" description="4Fe-4S Mo/W bis-MGD-type" evidence="15">
    <location>
        <begin position="240"/>
        <end position="296"/>
    </location>
</feature>
<dbReference type="InterPro" id="IPR006963">
    <property type="entry name" value="Mopterin_OxRdtase_4Fe-4S_dom"/>
</dbReference>
<dbReference type="InterPro" id="IPR050123">
    <property type="entry name" value="Prok_molybdopt-oxidoreductase"/>
</dbReference>
<dbReference type="GO" id="GO:0046872">
    <property type="term" value="F:metal ion binding"/>
    <property type="evidence" value="ECO:0007669"/>
    <property type="project" value="UniProtKB-UniRule"/>
</dbReference>
<dbReference type="InterPro" id="IPR009010">
    <property type="entry name" value="Asp_de-COase-like_dom_sf"/>
</dbReference>
<dbReference type="EMBL" id="CP025570">
    <property type="protein sequence ID" value="AZZ38848.1"/>
    <property type="molecule type" value="Genomic_DNA"/>
</dbReference>
<dbReference type="PROSITE" id="PS00642">
    <property type="entry name" value="COMPLEX1_75K_2"/>
    <property type="match status" value="1"/>
</dbReference>
<dbReference type="FunFam" id="3.10.20.740:FF:000001">
    <property type="entry name" value="NADH-quinone oxidoreductase subunit G"/>
    <property type="match status" value="1"/>
</dbReference>
<keyword evidence="17" id="KW-0560">Oxidoreductase</keyword>
<dbReference type="PROSITE" id="PS00643">
    <property type="entry name" value="COMPLEX1_75K_3"/>
    <property type="match status" value="1"/>
</dbReference>
<evidence type="ECO:0000256" key="3">
    <source>
        <dbReference type="ARBA" id="ARBA00022485"/>
    </source>
</evidence>
<dbReference type="Proteomes" id="UP000285875">
    <property type="component" value="Chromosome"/>
</dbReference>
<dbReference type="PANTHER" id="PTHR43105">
    <property type="entry name" value="RESPIRATORY NITRATE REDUCTASE"/>
    <property type="match status" value="1"/>
</dbReference>
<evidence type="ECO:0000256" key="1">
    <source>
        <dbReference type="ARBA" id="ARBA00001966"/>
    </source>
</evidence>
<feature type="domain" description="4Fe-4S His(Cys)3-ligated-type" evidence="16">
    <location>
        <begin position="102"/>
        <end position="141"/>
    </location>
</feature>
<comment type="cofactor">
    <cofactor evidence="1 12">
        <name>[4Fe-4S] cluster</name>
        <dbReference type="ChEBI" id="CHEBI:49883"/>
    </cofactor>
</comment>
<keyword evidence="5 12" id="KW-0874">Quinone</keyword>
<dbReference type="InterPro" id="IPR054351">
    <property type="entry name" value="NADH_UbQ_OxRdtase_ferredoxin"/>
</dbReference>
<dbReference type="GO" id="GO:0051539">
    <property type="term" value="F:4 iron, 4 sulfur cluster binding"/>
    <property type="evidence" value="ECO:0007669"/>
    <property type="project" value="UniProtKB-KW"/>
</dbReference>
<dbReference type="Gene3D" id="3.10.20.740">
    <property type="match status" value="1"/>
</dbReference>
<keyword evidence="3 12" id="KW-0004">4Fe-4S</keyword>
<dbReference type="PROSITE" id="PS51085">
    <property type="entry name" value="2FE2S_FER_2"/>
    <property type="match status" value="1"/>
</dbReference>
<dbReference type="CDD" id="cd00207">
    <property type="entry name" value="fer2"/>
    <property type="match status" value="1"/>
</dbReference>
<comment type="catalytic activity">
    <reaction evidence="11 12">
        <text>a quinone + NADH + 5 H(+)(in) = a quinol + NAD(+) + 4 H(+)(out)</text>
        <dbReference type="Rhea" id="RHEA:57888"/>
        <dbReference type="ChEBI" id="CHEBI:15378"/>
        <dbReference type="ChEBI" id="CHEBI:24646"/>
        <dbReference type="ChEBI" id="CHEBI:57540"/>
        <dbReference type="ChEBI" id="CHEBI:57945"/>
        <dbReference type="ChEBI" id="CHEBI:132124"/>
    </reaction>
</comment>
<keyword evidence="6 12" id="KW-0479">Metal-binding</keyword>
<dbReference type="Pfam" id="PF00384">
    <property type="entry name" value="Molybdopterin"/>
    <property type="match status" value="1"/>
</dbReference>
<dbReference type="SUPFAM" id="SSF50692">
    <property type="entry name" value="ADC-like"/>
    <property type="match status" value="1"/>
</dbReference>
<dbReference type="GO" id="GO:0008137">
    <property type="term" value="F:NADH dehydrogenase (ubiquinone) activity"/>
    <property type="evidence" value="ECO:0007669"/>
    <property type="project" value="UniProtKB-UniRule"/>
</dbReference>
<dbReference type="KEGG" id="aji:C0Z10_02795"/>
<dbReference type="NCBIfam" id="TIGR01973">
    <property type="entry name" value="NuoG"/>
    <property type="match status" value="1"/>
</dbReference>
<dbReference type="EC" id="7.1.1.-" evidence="12"/>
<organism evidence="17 18">
    <name type="scientific">Acidipropionibacterium jensenii</name>
    <dbReference type="NCBI Taxonomy" id="1749"/>
    <lineage>
        <taxon>Bacteria</taxon>
        <taxon>Bacillati</taxon>
        <taxon>Actinomycetota</taxon>
        <taxon>Actinomycetes</taxon>
        <taxon>Propionibacteriales</taxon>
        <taxon>Propionibacteriaceae</taxon>
        <taxon>Acidipropionibacterium</taxon>
    </lineage>
</organism>
<name>A0A3Q9UJ97_9ACTN</name>
<dbReference type="Gene3D" id="3.30.70.20">
    <property type="match status" value="1"/>
</dbReference>
<evidence type="ECO:0000313" key="18">
    <source>
        <dbReference type="Proteomes" id="UP000285875"/>
    </source>
</evidence>
<dbReference type="Gene3D" id="3.40.50.740">
    <property type="match status" value="2"/>
</dbReference>
<dbReference type="InterPro" id="IPR001041">
    <property type="entry name" value="2Fe-2S_ferredoxin-type"/>
</dbReference>
<dbReference type="InterPro" id="IPR000283">
    <property type="entry name" value="NADH_UbQ_OxRdtase_75kDa_su_CS"/>
</dbReference>
<keyword evidence="8 12" id="KW-0408">Iron</keyword>
<dbReference type="Pfam" id="PF04879">
    <property type="entry name" value="Molybdop_Fe4S4"/>
    <property type="match status" value="1"/>
</dbReference>
<evidence type="ECO:0000259" key="15">
    <source>
        <dbReference type="PROSITE" id="PS51669"/>
    </source>
</evidence>
<dbReference type="InterPro" id="IPR010228">
    <property type="entry name" value="NADH_UbQ_OxRdtase_Gsu"/>
</dbReference>
<evidence type="ECO:0000256" key="10">
    <source>
        <dbReference type="ARBA" id="ARBA00023027"/>
    </source>
</evidence>
<dbReference type="SUPFAM" id="SSF54862">
    <property type="entry name" value="4Fe-4S ferredoxins"/>
    <property type="match status" value="1"/>
</dbReference>
<evidence type="ECO:0000256" key="4">
    <source>
        <dbReference type="ARBA" id="ARBA00022714"/>
    </source>
</evidence>
<evidence type="ECO:0000256" key="13">
    <source>
        <dbReference type="SAM" id="MobiDB-lite"/>
    </source>
</evidence>
<keyword evidence="7 12" id="KW-1278">Translocase</keyword>
<dbReference type="SMART" id="SM00926">
    <property type="entry name" value="Molybdop_Fe4S4"/>
    <property type="match status" value="1"/>
</dbReference>
<dbReference type="AlphaFoldDB" id="A0A3Q9UJ97"/>
<keyword evidence="4 12" id="KW-0001">2Fe-2S</keyword>
<proteinExistence type="inferred from homology"/>
<evidence type="ECO:0000313" key="17">
    <source>
        <dbReference type="EMBL" id="AZZ38848.1"/>
    </source>
</evidence>
<comment type="function">
    <text evidence="12">NDH-1 shuttles electrons from NADH, via FMN and iron-sulfur (Fe-S) centers, to quinones in the respiratory chain. Couples the redox reaction to proton translocation (for every two electrons transferred, four hydrogen ions are translocated across the cytoplasmic membrane), and thus conserves the redox energy in a proton gradient.</text>
</comment>
<reference evidence="18" key="1">
    <citation type="submission" date="2017-12" db="EMBL/GenBank/DDBJ databases">
        <title>Whole genome sequencing of Acidipropionibacterium jensenii strains JS279 and JS280.</title>
        <authorList>
            <person name="Deptula P."/>
            <person name="Laine P."/>
            <person name="Smolander O.-P."/>
            <person name="Paulin L."/>
            <person name="Auvinen P."/>
            <person name="Varmanen P."/>
        </authorList>
    </citation>
    <scope>NUCLEOTIDE SEQUENCE [LARGE SCALE GENOMIC DNA]</scope>
    <source>
        <strain evidence="18">JS280</strain>
    </source>
</reference>
<gene>
    <name evidence="17" type="ORF">C0Z10_02795</name>
</gene>
<sequence length="841" mass="89557">MSVDTKSDSAEVARPDLVTLTIDGRTVSVPKGTLIIRAAEQIGTAIPRFCDHPLLDPAGACRQCLVEIPDAGNGRGFPKPQPSCTMPVAEGMVVRTQVSSELARNAQEGMLELLLINHPLDCPICDKGGECPLQNQAIADGRGESRYKGVKRTYPKPISISAQILLDRERCVLCQRCTRFSDQISGDPFINLQERGAASQIGDYVKDGYDSYFSGNVIQICPVGALTSKDYRFHSRPFDLVSTRTTCEHCAAGCELRTDHRQYRVKRRLAGDLPEVNEEWNCDKGRFGFRYGHQDDRITRPLVRRDGVLQPASWAEALDAAVAGLRAAGHRVGVLTGGRLTVEANLAWSKFARLVLGTNNIDFRSRVSSAEEADFLASQVAGRDLAESVSYRDLERAGRVVLVDLEPEDEAPIIFLRLRKAWRARKLPVTVIGSHLTRGSLKMGATLEPCLPGDEDAALVRLVEGGAVDEHTIVLVGERAAASPGALTAVVDAVRVSGARLAWVPRRAGEVGAVEAGCLPGLLPGGRPVTDPVARVEMGAIWSARTLPATIGLDAQQMLAAVLQPQGEELEAEPAIGALMVSGVQPRDFADPSEVREALEKVGFLVSLEQRASEVTERADVVLPVCLLEETSGTFLDWEHRPGRVRVINTQAATPMNEIRVLAALADAMGSDLGMRTVVEAHQSWAETGAWTGRRPALGETADGPEATAAPARRPHSPGSSPAAVLDSWQQLLDRSAGLDGATDLQASARPAVVRVCPAAADRLGAGEGTPVTVSAASGSVTLPLAVDTTMIDGAVWVPWSGPVGPRSGEPPIHEALGVLPGSPVELSVASSSITTQGGAE</sequence>
<dbReference type="PROSITE" id="PS51669">
    <property type="entry name" value="4FE4S_MOW_BIS_MGD"/>
    <property type="match status" value="1"/>
</dbReference>
<dbReference type="Pfam" id="PF13510">
    <property type="entry name" value="Fer2_4"/>
    <property type="match status" value="1"/>
</dbReference>
<keyword evidence="10 12" id="KW-0520">NAD</keyword>
<dbReference type="GO" id="GO:0003954">
    <property type="term" value="F:NADH dehydrogenase activity"/>
    <property type="evidence" value="ECO:0007669"/>
    <property type="project" value="TreeGrafter"/>
</dbReference>
<comment type="cofactor">
    <cofactor evidence="12">
        <name>[2Fe-2S] cluster</name>
        <dbReference type="ChEBI" id="CHEBI:190135"/>
    </cofactor>
    <text evidence="12">Binds 1 [2Fe-2S] cluster per subunit.</text>
</comment>
<dbReference type="Pfam" id="PF10588">
    <property type="entry name" value="NADH-G_4Fe-4S_3"/>
    <property type="match status" value="1"/>
</dbReference>
<dbReference type="Gene3D" id="2.20.25.90">
    <property type="entry name" value="ADC-like domains"/>
    <property type="match status" value="1"/>
</dbReference>
<evidence type="ECO:0000256" key="5">
    <source>
        <dbReference type="ARBA" id="ARBA00022719"/>
    </source>
</evidence>
<evidence type="ECO:0000256" key="9">
    <source>
        <dbReference type="ARBA" id="ARBA00023014"/>
    </source>
</evidence>
<dbReference type="InterPro" id="IPR019574">
    <property type="entry name" value="NADH_UbQ_OxRdtase_Gsu_4Fe4S-bd"/>
</dbReference>
<evidence type="ECO:0000259" key="16">
    <source>
        <dbReference type="PROSITE" id="PS51839"/>
    </source>
</evidence>
<dbReference type="PANTHER" id="PTHR43105:SF12">
    <property type="entry name" value="NADH-QUINONE OXIDOREDUCTASE SUBUNIT G"/>
    <property type="match status" value="1"/>
</dbReference>
<keyword evidence="9 12" id="KW-0411">Iron-sulfur</keyword>
<dbReference type="NCBIfam" id="NF005895">
    <property type="entry name" value="PRK07860.1"/>
    <property type="match status" value="1"/>
</dbReference>
<evidence type="ECO:0000259" key="14">
    <source>
        <dbReference type="PROSITE" id="PS51085"/>
    </source>
</evidence>
<feature type="domain" description="2Fe-2S ferredoxin-type" evidence="14">
    <location>
        <begin position="16"/>
        <end position="100"/>
    </location>
</feature>
<evidence type="ECO:0000256" key="7">
    <source>
        <dbReference type="ARBA" id="ARBA00022967"/>
    </source>
</evidence>
<dbReference type="InterPro" id="IPR036010">
    <property type="entry name" value="2Fe-2S_ferredoxin-like_sf"/>
</dbReference>
<dbReference type="GO" id="GO:0051537">
    <property type="term" value="F:2 iron, 2 sulfur cluster binding"/>
    <property type="evidence" value="ECO:0007669"/>
    <property type="project" value="UniProtKB-UniRule"/>
</dbReference>
<dbReference type="Gene3D" id="3.40.228.10">
    <property type="entry name" value="Dimethylsulfoxide Reductase, domain 2"/>
    <property type="match status" value="1"/>
</dbReference>
<dbReference type="SUPFAM" id="SSF53706">
    <property type="entry name" value="Formate dehydrogenase/DMSO reductase, domains 1-3"/>
    <property type="match status" value="1"/>
</dbReference>
<dbReference type="InterPro" id="IPR006656">
    <property type="entry name" value="Mopterin_OxRdtase"/>
</dbReference>
<evidence type="ECO:0000256" key="6">
    <source>
        <dbReference type="ARBA" id="ARBA00022723"/>
    </source>
</evidence>
<dbReference type="PROSITE" id="PS51839">
    <property type="entry name" value="4FE4S_HC3"/>
    <property type="match status" value="1"/>
</dbReference>
<dbReference type="Pfam" id="PF22117">
    <property type="entry name" value="Fer4_Nqo3"/>
    <property type="match status" value="1"/>
</dbReference>
<dbReference type="SMART" id="SM00929">
    <property type="entry name" value="NADH-G_4Fe-4S_3"/>
    <property type="match status" value="1"/>
</dbReference>
<dbReference type="GO" id="GO:0042773">
    <property type="term" value="P:ATP synthesis coupled electron transport"/>
    <property type="evidence" value="ECO:0007669"/>
    <property type="project" value="InterPro"/>
</dbReference>
<protein>
    <recommendedName>
        <fullName evidence="12">NADH-quinone oxidoreductase</fullName>
        <ecNumber evidence="12">7.1.1.-</ecNumber>
    </recommendedName>
</protein>
<comment type="similarity">
    <text evidence="2 12">Belongs to the complex I 75 kDa subunit family.</text>
</comment>
<accession>A0A3Q9UJ97</accession>
<evidence type="ECO:0000256" key="8">
    <source>
        <dbReference type="ARBA" id="ARBA00023004"/>
    </source>
</evidence>
<dbReference type="PROSITE" id="PS00641">
    <property type="entry name" value="COMPLEX1_75K_1"/>
    <property type="match status" value="1"/>
</dbReference>
<dbReference type="GO" id="GO:0016020">
    <property type="term" value="C:membrane"/>
    <property type="evidence" value="ECO:0007669"/>
    <property type="project" value="InterPro"/>
</dbReference>
<evidence type="ECO:0000256" key="2">
    <source>
        <dbReference type="ARBA" id="ARBA00005404"/>
    </source>
</evidence>
<evidence type="ECO:0000256" key="11">
    <source>
        <dbReference type="ARBA" id="ARBA00047712"/>
    </source>
</evidence>
<dbReference type="RefSeq" id="WP_097798397.1">
    <property type="nucleotide sequence ID" value="NZ_CP025570.1"/>
</dbReference>
<evidence type="ECO:0000256" key="12">
    <source>
        <dbReference type="RuleBase" id="RU003525"/>
    </source>
</evidence>